<keyword evidence="1" id="KW-0175">Coiled coil</keyword>
<dbReference type="SUPFAM" id="SSF52540">
    <property type="entry name" value="P-loop containing nucleoside triphosphate hydrolases"/>
    <property type="match status" value="1"/>
</dbReference>
<dbReference type="Gene3D" id="3.40.50.300">
    <property type="entry name" value="P-loop containing nucleotide triphosphate hydrolases"/>
    <property type="match status" value="1"/>
</dbReference>
<organism evidence="3 4">
    <name type="scientific">Longimycelium tulufanense</name>
    <dbReference type="NCBI Taxonomy" id="907463"/>
    <lineage>
        <taxon>Bacteria</taxon>
        <taxon>Bacillati</taxon>
        <taxon>Actinomycetota</taxon>
        <taxon>Actinomycetes</taxon>
        <taxon>Pseudonocardiales</taxon>
        <taxon>Pseudonocardiaceae</taxon>
        <taxon>Longimycelium</taxon>
    </lineage>
</organism>
<dbReference type="PANTHER" id="PTHR43681:SF1">
    <property type="entry name" value="SARCALUMENIN"/>
    <property type="match status" value="1"/>
</dbReference>
<evidence type="ECO:0000259" key="2">
    <source>
        <dbReference type="Pfam" id="PF00350"/>
    </source>
</evidence>
<dbReference type="InterPro" id="IPR027417">
    <property type="entry name" value="P-loop_NTPase"/>
</dbReference>
<dbReference type="InterPro" id="IPR045063">
    <property type="entry name" value="Dynamin_N"/>
</dbReference>
<protein>
    <submittedName>
        <fullName evidence="3">Isoniazid inducible gene protein IniA</fullName>
    </submittedName>
</protein>
<reference evidence="3" key="1">
    <citation type="journal article" date="2014" name="Int. J. Syst. Evol. Microbiol.">
        <title>Complete genome sequence of Corynebacterium casei LMG S-19264T (=DSM 44701T), isolated from a smear-ripened cheese.</title>
        <authorList>
            <consortium name="US DOE Joint Genome Institute (JGI-PGF)"/>
            <person name="Walter F."/>
            <person name="Albersmeier A."/>
            <person name="Kalinowski J."/>
            <person name="Ruckert C."/>
        </authorList>
    </citation>
    <scope>NUCLEOTIDE SEQUENCE</scope>
    <source>
        <strain evidence="3">CGMCC 4.5737</strain>
    </source>
</reference>
<accession>A0A8J3CA34</accession>
<evidence type="ECO:0000313" key="3">
    <source>
        <dbReference type="EMBL" id="GGM63299.1"/>
    </source>
</evidence>
<reference evidence="3" key="2">
    <citation type="submission" date="2020-09" db="EMBL/GenBank/DDBJ databases">
        <authorList>
            <person name="Sun Q."/>
            <person name="Zhou Y."/>
        </authorList>
    </citation>
    <scope>NUCLEOTIDE SEQUENCE</scope>
    <source>
        <strain evidence="3">CGMCC 4.5737</strain>
    </source>
</reference>
<dbReference type="Proteomes" id="UP000637578">
    <property type="component" value="Unassembled WGS sequence"/>
</dbReference>
<dbReference type="PANTHER" id="PTHR43681">
    <property type="entry name" value="TRANSMEMBRANE GTPASE FZO"/>
    <property type="match status" value="1"/>
</dbReference>
<comment type="caution">
    <text evidence="3">The sequence shown here is derived from an EMBL/GenBank/DDBJ whole genome shotgun (WGS) entry which is preliminary data.</text>
</comment>
<gene>
    <name evidence="3" type="ORF">GCM10012275_37400</name>
</gene>
<feature type="domain" description="Dynamin N-terminal" evidence="2">
    <location>
        <begin position="43"/>
        <end position="202"/>
    </location>
</feature>
<sequence>MIAPPWLGLLEETIGSCVTHRRPDLADRLRRKRSQLLDPTLRVVVAGPAKQGKSQLVNALVNAPACVVGDGAGSGPPTVVRYAETPTAGHVTRPGTAALLGPGATAGAAPIPMAEPGRGVPRGFGFVEVGLPRTLLASGITLVDTPGIAPADVSSPATLSWLDAADVVLWVCGAMSELSGNELDLLHRCVRSCPATVVVLSKIDVVPGWRREVERLRSQLTGAAVAVPVIPVSAALRLRAARNGDKGLNAESGFLELIGHLRREATGKTEGLACRTAGAVAQDALDQLIDPLRTQLTTPVEDRARDVAAVMDGAQRRLDELRRATTRWQNLLSDEMTDLMADIEYDLRDRTRQILREVERIFDEADPNDVWEHFAGWLTERLTEAADRNFGWLADRCQWVAEKVARNFPGPYEEIPAELVALEAAPGVDGSTMDAPRVERFTVGQKMFTALRGSYGGVLMSGLITGLAGMPLINPISLGAGAAFGGKSIHDEAKNMLKRRQASAKSTAQRHIDDFFLAFSKHCKDLARQVQRRLRDHFTARTEELQRDVVEMSRRTRQAAQDQAIARERRHREVRVELERLAGLRQRVQALTVQHALPRAAREIAR</sequence>
<dbReference type="RefSeq" id="WP_229686504.1">
    <property type="nucleotide sequence ID" value="NZ_BMMK01000017.1"/>
</dbReference>
<evidence type="ECO:0000256" key="1">
    <source>
        <dbReference type="SAM" id="Coils"/>
    </source>
</evidence>
<evidence type="ECO:0000313" key="4">
    <source>
        <dbReference type="Proteomes" id="UP000637578"/>
    </source>
</evidence>
<proteinExistence type="predicted"/>
<dbReference type="EMBL" id="BMMK01000017">
    <property type="protein sequence ID" value="GGM63299.1"/>
    <property type="molecule type" value="Genomic_DNA"/>
</dbReference>
<dbReference type="InterPro" id="IPR051943">
    <property type="entry name" value="TRAFAC_Dynamin-like_GTPase"/>
</dbReference>
<keyword evidence="4" id="KW-1185">Reference proteome</keyword>
<dbReference type="Pfam" id="PF00350">
    <property type="entry name" value="Dynamin_N"/>
    <property type="match status" value="1"/>
</dbReference>
<feature type="coiled-coil region" evidence="1">
    <location>
        <begin position="304"/>
        <end position="331"/>
    </location>
</feature>
<name>A0A8J3CA34_9PSEU</name>
<dbReference type="AlphaFoldDB" id="A0A8J3CA34"/>